<comment type="caution">
    <text evidence="2">The sequence shown here is derived from an EMBL/GenBank/DDBJ whole genome shotgun (WGS) entry which is preliminary data.</text>
</comment>
<accession>A0ABT7Y0E4</accession>
<protein>
    <recommendedName>
        <fullName evidence="4">YcxB-like protein domain-containing protein</fullName>
    </recommendedName>
</protein>
<dbReference type="RefSeq" id="WP_289961603.1">
    <property type="nucleotide sequence ID" value="NZ_JAUEOZ010000001.1"/>
</dbReference>
<dbReference type="Proteomes" id="UP001169719">
    <property type="component" value="Unassembled WGS sequence"/>
</dbReference>
<sequence length="152" mass="17909">MNYWKSSMFMNGRIYGVVYLLPLAFLPSIFILVSTFFLYHRVLDKIILWFCVLFLLWLVIKAFKLIVVSRRVVCEINLDKESVVAKTFSGKELLFNDEVVFTEDSNFFARKNFMMLFGNHEWSRKVEIDGECYYLSGKRDEMADVIKLISGK</sequence>
<feature type="transmembrane region" description="Helical" evidence="1">
    <location>
        <begin position="46"/>
        <end position="63"/>
    </location>
</feature>
<proteinExistence type="predicted"/>
<keyword evidence="1" id="KW-0812">Transmembrane</keyword>
<keyword evidence="3" id="KW-1185">Reference proteome</keyword>
<evidence type="ECO:0000313" key="3">
    <source>
        <dbReference type="Proteomes" id="UP001169719"/>
    </source>
</evidence>
<evidence type="ECO:0000256" key="1">
    <source>
        <dbReference type="SAM" id="Phobius"/>
    </source>
</evidence>
<keyword evidence="1" id="KW-1133">Transmembrane helix</keyword>
<dbReference type="EMBL" id="JAUEOZ010000001">
    <property type="protein sequence ID" value="MDN2481498.1"/>
    <property type="molecule type" value="Genomic_DNA"/>
</dbReference>
<reference evidence="2" key="1">
    <citation type="submission" date="2024-05" db="EMBL/GenBank/DDBJ databases">
        <title>Genome Sequences of Four Agar- Degrading Marine Bacteria.</title>
        <authorList>
            <person name="Phillips E.K."/>
            <person name="Shaffer J.C."/>
            <person name="Henson M.W."/>
            <person name="Temperton B."/>
            <person name="Thrash C.J."/>
            <person name="Martin M.O."/>
        </authorList>
    </citation>
    <scope>NUCLEOTIDE SEQUENCE</scope>
    <source>
        <strain evidence="2">EKP203</strain>
    </source>
</reference>
<organism evidence="2 3">
    <name type="scientific">Vibrio agarivorans</name>
    <dbReference type="NCBI Taxonomy" id="153622"/>
    <lineage>
        <taxon>Bacteria</taxon>
        <taxon>Pseudomonadati</taxon>
        <taxon>Pseudomonadota</taxon>
        <taxon>Gammaproteobacteria</taxon>
        <taxon>Vibrionales</taxon>
        <taxon>Vibrionaceae</taxon>
        <taxon>Vibrio</taxon>
    </lineage>
</organism>
<name>A0ABT7Y0E4_9VIBR</name>
<keyword evidence="1" id="KW-0472">Membrane</keyword>
<evidence type="ECO:0000313" key="2">
    <source>
        <dbReference type="EMBL" id="MDN2481498.1"/>
    </source>
</evidence>
<gene>
    <name evidence="2" type="ORF">QWJ08_08835</name>
</gene>
<evidence type="ECO:0008006" key="4">
    <source>
        <dbReference type="Google" id="ProtNLM"/>
    </source>
</evidence>
<feature type="transmembrane region" description="Helical" evidence="1">
    <location>
        <begin position="12"/>
        <end position="40"/>
    </location>
</feature>